<dbReference type="InterPro" id="IPR005490">
    <property type="entry name" value="LD_TPept_cat_dom"/>
</dbReference>
<dbReference type="GO" id="GO:0004180">
    <property type="term" value="F:carboxypeptidase activity"/>
    <property type="evidence" value="ECO:0007669"/>
    <property type="project" value="UniProtKB-ARBA"/>
</dbReference>
<dbReference type="PROSITE" id="PS52029">
    <property type="entry name" value="LD_TPASE"/>
    <property type="match status" value="1"/>
</dbReference>
<dbReference type="AlphaFoldDB" id="A0A344TQ94"/>
<dbReference type="UniPathway" id="UPA00219"/>
<protein>
    <submittedName>
        <fullName evidence="9">L,D-transpeptidase</fullName>
    </submittedName>
</protein>
<keyword evidence="3" id="KW-0808">Transferase</keyword>
<evidence type="ECO:0000313" key="10">
    <source>
        <dbReference type="Proteomes" id="UP000251993"/>
    </source>
</evidence>
<organism evidence="9 10">
    <name type="scientific">Runella rosea</name>
    <dbReference type="NCBI Taxonomy" id="2259595"/>
    <lineage>
        <taxon>Bacteria</taxon>
        <taxon>Pseudomonadati</taxon>
        <taxon>Bacteroidota</taxon>
        <taxon>Cytophagia</taxon>
        <taxon>Cytophagales</taxon>
        <taxon>Spirosomataceae</taxon>
        <taxon>Runella</taxon>
    </lineage>
</organism>
<evidence type="ECO:0000256" key="4">
    <source>
        <dbReference type="ARBA" id="ARBA00022960"/>
    </source>
</evidence>
<evidence type="ECO:0000256" key="6">
    <source>
        <dbReference type="ARBA" id="ARBA00023316"/>
    </source>
</evidence>
<evidence type="ECO:0000256" key="7">
    <source>
        <dbReference type="PROSITE-ProRule" id="PRU01373"/>
    </source>
</evidence>
<dbReference type="SUPFAM" id="SSF141523">
    <property type="entry name" value="L,D-transpeptidase catalytic domain-like"/>
    <property type="match status" value="1"/>
</dbReference>
<evidence type="ECO:0000259" key="8">
    <source>
        <dbReference type="PROSITE" id="PS52029"/>
    </source>
</evidence>
<dbReference type="GO" id="GO:0008360">
    <property type="term" value="P:regulation of cell shape"/>
    <property type="evidence" value="ECO:0007669"/>
    <property type="project" value="UniProtKB-UniRule"/>
</dbReference>
<dbReference type="PANTHER" id="PTHR41533:SF1">
    <property type="entry name" value="L,D-TRANSPEPTIDASE YCBB-RELATED"/>
    <property type="match status" value="1"/>
</dbReference>
<dbReference type="InterPro" id="IPR052905">
    <property type="entry name" value="LD-transpeptidase_YkuD-like"/>
</dbReference>
<accession>A0A344TQ94</accession>
<feature type="domain" description="L,D-TPase catalytic" evidence="8">
    <location>
        <begin position="162"/>
        <end position="345"/>
    </location>
</feature>
<keyword evidence="4 7" id="KW-0133">Cell shape</keyword>
<dbReference type="InterPro" id="IPR038063">
    <property type="entry name" value="Transpep_catalytic_dom"/>
</dbReference>
<keyword evidence="6 7" id="KW-0961">Cell wall biogenesis/degradation</keyword>
<dbReference type="CDD" id="cd16913">
    <property type="entry name" value="YkuD_like"/>
    <property type="match status" value="1"/>
</dbReference>
<dbReference type="PANTHER" id="PTHR41533">
    <property type="entry name" value="L,D-TRANSPEPTIDASE HI_1667-RELATED"/>
    <property type="match status" value="1"/>
</dbReference>
<dbReference type="KEGG" id="run:DR864_25315"/>
<evidence type="ECO:0000256" key="5">
    <source>
        <dbReference type="ARBA" id="ARBA00022984"/>
    </source>
</evidence>
<dbReference type="GO" id="GO:0071555">
    <property type="term" value="P:cell wall organization"/>
    <property type="evidence" value="ECO:0007669"/>
    <property type="project" value="UniProtKB-UniRule"/>
</dbReference>
<dbReference type="RefSeq" id="WP_114069576.1">
    <property type="nucleotide sequence ID" value="NZ_CP030850.1"/>
</dbReference>
<dbReference type="GO" id="GO:0016740">
    <property type="term" value="F:transferase activity"/>
    <property type="evidence" value="ECO:0007669"/>
    <property type="project" value="UniProtKB-KW"/>
</dbReference>
<dbReference type="GO" id="GO:0009252">
    <property type="term" value="P:peptidoglycan biosynthetic process"/>
    <property type="evidence" value="ECO:0007669"/>
    <property type="project" value="UniProtKB-UniPathway"/>
</dbReference>
<reference evidence="9 10" key="1">
    <citation type="submission" date="2018-07" db="EMBL/GenBank/DDBJ databases">
        <title>Genome sequencing of Runella.</title>
        <authorList>
            <person name="Baek M.-G."/>
            <person name="Yi H."/>
        </authorList>
    </citation>
    <scope>NUCLEOTIDE SEQUENCE [LARGE SCALE GENOMIC DNA]</scope>
    <source>
        <strain evidence="9 10">HYN0085</strain>
    </source>
</reference>
<dbReference type="Proteomes" id="UP000251993">
    <property type="component" value="Chromosome"/>
</dbReference>
<evidence type="ECO:0000256" key="2">
    <source>
        <dbReference type="ARBA" id="ARBA00005992"/>
    </source>
</evidence>
<evidence type="ECO:0000256" key="1">
    <source>
        <dbReference type="ARBA" id="ARBA00004752"/>
    </source>
</evidence>
<dbReference type="Pfam" id="PF03734">
    <property type="entry name" value="YkuD"/>
    <property type="match status" value="1"/>
</dbReference>
<sequence length="387" mass="44129">MKPIIRYTLFSLSIFIFNSCRKPERTEELLLEKLQDKKTYATLLSYSHAIGIDTARAAKKGPLGLLEEISYGHKPRYIRYTAKVLLPDSARIREAAWDVVEGKNKNIDDILARLEPSFPVYSQLKSHYARFIKNGQADSAAIIAESLNAYRWMNRQAQGAERMVLVNTRGAYLKGFDSTGAQKLSMRVIVGKSDSPTPGIDTYATNIIMYPYWNVPTNIALREMLPKIREDEDYLEDNGMAVIDTKGDSVDARSINWDEISEDNFQYRFRQDNGEDNSLGLMKVNIKNPLAIYLHDTNVRTLFVSDQRWRSHGCVRLQSPAQLANFLAGEHLLDDDFINEPVTNQKPKSDKLKQKVPVFILYLGADINDAGQLVFFNDVYGWERKSV</sequence>
<evidence type="ECO:0000256" key="3">
    <source>
        <dbReference type="ARBA" id="ARBA00022679"/>
    </source>
</evidence>
<keyword evidence="5 7" id="KW-0573">Peptidoglycan synthesis</keyword>
<proteinExistence type="inferred from homology"/>
<comment type="pathway">
    <text evidence="1 7">Cell wall biogenesis; peptidoglycan biosynthesis.</text>
</comment>
<feature type="active site" description="Nucleophile" evidence="7">
    <location>
        <position position="314"/>
    </location>
</feature>
<dbReference type="OrthoDB" id="9778545at2"/>
<evidence type="ECO:0000313" key="9">
    <source>
        <dbReference type="EMBL" id="AXE20815.1"/>
    </source>
</evidence>
<dbReference type="Gene3D" id="2.40.440.10">
    <property type="entry name" value="L,D-transpeptidase catalytic domain-like"/>
    <property type="match status" value="1"/>
</dbReference>
<gene>
    <name evidence="9" type="ORF">DR864_25315</name>
</gene>
<comment type="similarity">
    <text evidence="2">Belongs to the YkuD family.</text>
</comment>
<dbReference type="EMBL" id="CP030850">
    <property type="protein sequence ID" value="AXE20815.1"/>
    <property type="molecule type" value="Genomic_DNA"/>
</dbReference>
<keyword evidence="10" id="KW-1185">Reference proteome</keyword>
<name>A0A344TQ94_9BACT</name>
<feature type="active site" description="Proton donor/acceptor" evidence="7">
    <location>
        <position position="295"/>
    </location>
</feature>